<dbReference type="PANTHER" id="PTHR13822">
    <property type="entry name" value="ATP SYNTHASE DELTA/EPSILON CHAIN"/>
    <property type="match status" value="1"/>
</dbReference>
<evidence type="ECO:0000256" key="1">
    <source>
        <dbReference type="ARBA" id="ARBA00004170"/>
    </source>
</evidence>
<dbReference type="InterPro" id="IPR036771">
    <property type="entry name" value="ATPsynth_dsu/esu_N"/>
</dbReference>
<keyword evidence="7 8" id="KW-0066">ATP synthesis</keyword>
<dbReference type="Pfam" id="PF02823">
    <property type="entry name" value="ATP-synt_DE_N"/>
    <property type="match status" value="1"/>
</dbReference>
<reference evidence="11" key="1">
    <citation type="journal article" date="2018" name="J. Eukaryot. Microbiol.">
        <title>Intrageneric Variability Between the Chloroplast Genomes of Trachelomonas grandis and Trachelomonas volvocina and Phylogenomic Analysis of Phototrophic Euglenoids.</title>
        <authorList>
            <person name="Dabbagh N."/>
            <person name="Preisfeld A."/>
        </authorList>
    </citation>
    <scope>NUCLEOTIDE SEQUENCE</scope>
</reference>
<dbReference type="GO" id="GO:0009535">
    <property type="term" value="C:chloroplast thylakoid membrane"/>
    <property type="evidence" value="ECO:0007669"/>
    <property type="project" value="UniProtKB-SubCell"/>
</dbReference>
<evidence type="ECO:0000313" key="11">
    <source>
        <dbReference type="EMBL" id="AYB71449.1"/>
    </source>
</evidence>
<name>A0A385ULQ8_9EUGL</name>
<sequence length="144" mass="16271">MNLEVSIIVPDRIFYREQVREVILPTLTGQMGVLKGHIPILTGLDIGVLLLRLKNSDSWIPFVVTGGFALVSNNSITILVNEAELGSSIDFEEAEQNLRVAQLALLNSVDKKKEMELLSLYKRAYARVFRLILHLSCYYLSICY</sequence>
<dbReference type="GO" id="GO:0046933">
    <property type="term" value="F:proton-transporting ATP synthase activity, rotational mechanism"/>
    <property type="evidence" value="ECO:0007669"/>
    <property type="project" value="UniProtKB-UniRule"/>
</dbReference>
<evidence type="ECO:0000256" key="7">
    <source>
        <dbReference type="ARBA" id="ARBA00023310"/>
    </source>
</evidence>
<dbReference type="SUPFAM" id="SSF51344">
    <property type="entry name" value="Epsilon subunit of F1F0-ATP synthase N-terminal domain"/>
    <property type="match status" value="1"/>
</dbReference>
<dbReference type="Gene3D" id="2.60.15.10">
    <property type="entry name" value="F0F1 ATP synthase delta/epsilon subunit, N-terminal"/>
    <property type="match status" value="1"/>
</dbReference>
<keyword evidence="8 9" id="KW-0793">Thylakoid</keyword>
<gene>
    <name evidence="8 11" type="primary">atpE</name>
</gene>
<evidence type="ECO:0000256" key="9">
    <source>
        <dbReference type="RuleBase" id="RU003655"/>
    </source>
</evidence>
<comment type="subunit">
    <text evidence="8 9">F-type ATPases have 2 components, CF(1) - the catalytic core - and CF(0) - the membrane proton channel. CF(1) has five subunits: alpha(3), beta(3), gamma(1), delta(1), epsilon(1). CF(0) has three main subunits: a, b and c.</text>
</comment>
<dbReference type="AlphaFoldDB" id="A0A385ULQ8"/>
<evidence type="ECO:0000256" key="8">
    <source>
        <dbReference type="HAMAP-Rule" id="MF_00530"/>
    </source>
</evidence>
<evidence type="ECO:0000256" key="3">
    <source>
        <dbReference type="ARBA" id="ARBA00022448"/>
    </source>
</evidence>
<dbReference type="PANTHER" id="PTHR13822:SF10">
    <property type="entry name" value="ATP SYNTHASE EPSILON CHAIN, CHLOROPLASTIC"/>
    <property type="match status" value="1"/>
</dbReference>
<evidence type="ECO:0000259" key="10">
    <source>
        <dbReference type="Pfam" id="PF02823"/>
    </source>
</evidence>
<dbReference type="GO" id="GO:0045259">
    <property type="term" value="C:proton-transporting ATP synthase complex"/>
    <property type="evidence" value="ECO:0007669"/>
    <property type="project" value="UniProtKB-KW"/>
</dbReference>
<dbReference type="NCBIfam" id="TIGR01216">
    <property type="entry name" value="ATP_synt_epsi"/>
    <property type="match status" value="1"/>
</dbReference>
<protein>
    <recommendedName>
        <fullName evidence="8 9">ATP synthase epsilon chain, chloroplastic</fullName>
    </recommendedName>
    <alternativeName>
        <fullName evidence="8">ATP synthase F1 sector epsilon subunit</fullName>
    </alternativeName>
    <alternativeName>
        <fullName evidence="8">F-ATPase epsilon subunit</fullName>
    </alternativeName>
</protein>
<evidence type="ECO:0000256" key="4">
    <source>
        <dbReference type="ARBA" id="ARBA00023065"/>
    </source>
</evidence>
<comment type="similarity">
    <text evidence="2 8 9">Belongs to the ATPase epsilon chain family.</text>
</comment>
<keyword evidence="5 8" id="KW-0472">Membrane</keyword>
<dbReference type="InterPro" id="IPR001469">
    <property type="entry name" value="ATP_synth_F1_dsu/esu"/>
</dbReference>
<geneLocation type="chloroplast" evidence="11"/>
<dbReference type="HAMAP" id="MF_00530">
    <property type="entry name" value="ATP_synth_epsil_bac"/>
    <property type="match status" value="1"/>
</dbReference>
<keyword evidence="9 11" id="KW-0934">Plastid</keyword>
<organism evidence="11">
    <name type="scientific">Trachelomonas grandis</name>
    <dbReference type="NCBI Taxonomy" id="215769"/>
    <lineage>
        <taxon>Eukaryota</taxon>
        <taxon>Discoba</taxon>
        <taxon>Euglenozoa</taxon>
        <taxon>Euglenida</taxon>
        <taxon>Spirocuta</taxon>
        <taxon>Euglenophyceae</taxon>
        <taxon>Euglenales</taxon>
        <taxon>Euglenaceae</taxon>
        <taxon>Trachelomonas</taxon>
    </lineage>
</organism>
<evidence type="ECO:0000256" key="5">
    <source>
        <dbReference type="ARBA" id="ARBA00023136"/>
    </source>
</evidence>
<keyword evidence="8 9" id="KW-0375">Hydrogen ion transport</keyword>
<comment type="subcellular location">
    <subcellularLocation>
        <location evidence="1">Membrane</location>
        <topology evidence="1">Peripheral membrane protein</topology>
    </subcellularLocation>
    <subcellularLocation>
        <location evidence="8">Plastid</location>
        <location evidence="8">Chloroplast thylakoid membrane</location>
        <topology evidence="8">Peripheral membrane protein</topology>
    </subcellularLocation>
</comment>
<accession>A0A385ULQ8</accession>
<evidence type="ECO:0000256" key="2">
    <source>
        <dbReference type="ARBA" id="ARBA00005712"/>
    </source>
</evidence>
<evidence type="ECO:0000256" key="6">
    <source>
        <dbReference type="ARBA" id="ARBA00023196"/>
    </source>
</evidence>
<comment type="function">
    <text evidence="8 9">Produces ATP from ADP in the presence of a proton gradient across the membrane.</text>
</comment>
<dbReference type="InterPro" id="IPR020546">
    <property type="entry name" value="ATP_synth_F1_dsu/esu_N"/>
</dbReference>
<keyword evidence="11" id="KW-0150">Chloroplast</keyword>
<dbReference type="CDD" id="cd12152">
    <property type="entry name" value="F1-ATPase_delta"/>
    <property type="match status" value="1"/>
</dbReference>
<feature type="domain" description="ATP synthase F1 complex delta/epsilon subunit N-terminal" evidence="10">
    <location>
        <begin position="3"/>
        <end position="83"/>
    </location>
</feature>
<keyword evidence="6 8" id="KW-0139">CF(1)</keyword>
<keyword evidence="4 8" id="KW-0406">Ion transport</keyword>
<proteinExistence type="inferred from homology"/>
<dbReference type="EMBL" id="MH285877">
    <property type="protein sequence ID" value="AYB71449.1"/>
    <property type="molecule type" value="Genomic_DNA"/>
</dbReference>
<dbReference type="GO" id="GO:0005524">
    <property type="term" value="F:ATP binding"/>
    <property type="evidence" value="ECO:0007669"/>
    <property type="project" value="UniProtKB-UniRule"/>
</dbReference>
<keyword evidence="3 8" id="KW-0813">Transport</keyword>